<feature type="region of interest" description="Disordered" evidence="1">
    <location>
        <begin position="1"/>
        <end position="33"/>
    </location>
</feature>
<gene>
    <name evidence="2" type="ORF">AKJ09_09731</name>
</gene>
<organism evidence="2 3">
    <name type="scientific">Labilithrix luteola</name>
    <dbReference type="NCBI Taxonomy" id="1391654"/>
    <lineage>
        <taxon>Bacteria</taxon>
        <taxon>Pseudomonadati</taxon>
        <taxon>Myxococcota</taxon>
        <taxon>Polyangia</taxon>
        <taxon>Polyangiales</taxon>
        <taxon>Labilitrichaceae</taxon>
        <taxon>Labilithrix</taxon>
    </lineage>
</organism>
<dbReference type="STRING" id="1391654.AKJ09_09731"/>
<accession>A0A0K1QBF6</accession>
<evidence type="ECO:0000313" key="3">
    <source>
        <dbReference type="Proteomes" id="UP000064967"/>
    </source>
</evidence>
<name>A0A0K1QBF6_9BACT</name>
<feature type="compositionally biased region" description="Low complexity" evidence="1">
    <location>
        <begin position="12"/>
        <end position="24"/>
    </location>
</feature>
<keyword evidence="3" id="KW-1185">Reference proteome</keyword>
<dbReference type="SUPFAM" id="SSF50969">
    <property type="entry name" value="YVTN repeat-like/Quinoprotein amine dehydrogenase"/>
    <property type="match status" value="2"/>
</dbReference>
<evidence type="ECO:0000313" key="2">
    <source>
        <dbReference type="EMBL" id="AKV03068.1"/>
    </source>
</evidence>
<reference evidence="2 3" key="1">
    <citation type="submission" date="2015-08" db="EMBL/GenBank/DDBJ databases">
        <authorList>
            <person name="Babu N.S."/>
            <person name="Beckwith C.J."/>
            <person name="Beseler K.G."/>
            <person name="Brison A."/>
            <person name="Carone J.V."/>
            <person name="Caskin T.P."/>
            <person name="Diamond M."/>
            <person name="Durham M.E."/>
            <person name="Foxe J.M."/>
            <person name="Go M."/>
            <person name="Henderson B.A."/>
            <person name="Jones I.B."/>
            <person name="McGettigan J.A."/>
            <person name="Micheletti S.J."/>
            <person name="Nasrallah M.E."/>
            <person name="Ortiz D."/>
            <person name="Piller C.R."/>
            <person name="Privatt S.R."/>
            <person name="Schneider S.L."/>
            <person name="Sharp S."/>
            <person name="Smith T.C."/>
            <person name="Stanton J.D."/>
            <person name="Ullery H.E."/>
            <person name="Wilson R.J."/>
            <person name="Serrano M.G."/>
            <person name="Buck G."/>
            <person name="Lee V."/>
            <person name="Wang Y."/>
            <person name="Carvalho R."/>
            <person name="Voegtly L."/>
            <person name="Shi R."/>
            <person name="Duckworth R."/>
            <person name="Johnson A."/>
            <person name="Loviza R."/>
            <person name="Walstead R."/>
            <person name="Shah Z."/>
            <person name="Kiflezghi M."/>
            <person name="Wade K."/>
            <person name="Ball S.L."/>
            <person name="Bradley K.W."/>
            <person name="Asai D.J."/>
            <person name="Bowman C.A."/>
            <person name="Russell D.A."/>
            <person name="Pope W.H."/>
            <person name="Jacobs-Sera D."/>
            <person name="Hendrix R.W."/>
            <person name="Hatfull G.F."/>
        </authorList>
    </citation>
    <scope>NUCLEOTIDE SEQUENCE [LARGE SCALE GENOMIC DNA]</scope>
    <source>
        <strain evidence="2 3">DSM 27648</strain>
    </source>
</reference>
<dbReference type="InterPro" id="IPR011044">
    <property type="entry name" value="Quino_amine_DH_bsu"/>
</dbReference>
<dbReference type="AlphaFoldDB" id="A0A0K1QBF6"/>
<dbReference type="EMBL" id="CP012333">
    <property type="protein sequence ID" value="AKV03068.1"/>
    <property type="molecule type" value="Genomic_DNA"/>
</dbReference>
<sequence>MASVDVPRSPEDAAAPSAPDTAASRGANVDPEQVGFMRDGTVIALSDREVVSIDPRGAIQRKALAKGERATIPLHGSGQGVVVEDKEHVTLLDVPSLKPLFTGKGRPVTSSSGDGILLDNPTPGVVVKVGDKLLHLEPKTDSALRHVEDFTMTSSRAFGIVTWGLDRDDNGPLYEGEVFSLSTGQRIGKAVGMQPYSMQPAAFLDDKFQYGIAGDEIRIVDLGTGKITRRKQMYCGKDQILANPIPSPDGAFLLVTCADDLMVLDGASLGLRRRITRVMPGCDNGMILPAHFDELNKRELVVEGCGGESRLDVSTGKYRCGDSEGVLGAPYEMGFGVGSPPRAPGERAHLPRCTPEERTSAMPLGNTGKYHWGIEEAAQVVGPRKTISLEEGASIPSFSADDTKMVYLHKGSVIVRALPEGTKVFELPHSP</sequence>
<protein>
    <submittedName>
        <fullName evidence="2">Uncharacterized protein</fullName>
    </submittedName>
</protein>
<evidence type="ECO:0000256" key="1">
    <source>
        <dbReference type="SAM" id="MobiDB-lite"/>
    </source>
</evidence>
<dbReference type="KEGG" id="llu:AKJ09_09731"/>
<proteinExistence type="predicted"/>
<dbReference type="Proteomes" id="UP000064967">
    <property type="component" value="Chromosome"/>
</dbReference>